<organism evidence="4 5">
    <name type="scientific">Saguinus oedipus</name>
    <name type="common">Cotton-top tamarin</name>
    <name type="synonym">Oedipomidas oedipus</name>
    <dbReference type="NCBI Taxonomy" id="9490"/>
    <lineage>
        <taxon>Eukaryota</taxon>
        <taxon>Metazoa</taxon>
        <taxon>Chordata</taxon>
        <taxon>Craniata</taxon>
        <taxon>Vertebrata</taxon>
        <taxon>Euteleostomi</taxon>
        <taxon>Mammalia</taxon>
        <taxon>Eutheria</taxon>
        <taxon>Euarchontoglires</taxon>
        <taxon>Primates</taxon>
        <taxon>Haplorrhini</taxon>
        <taxon>Platyrrhini</taxon>
        <taxon>Cebidae</taxon>
        <taxon>Callitrichinae</taxon>
        <taxon>Saguinus</taxon>
    </lineage>
</organism>
<evidence type="ECO:0000256" key="1">
    <source>
        <dbReference type="ARBA" id="ARBA00009947"/>
    </source>
</evidence>
<feature type="compositionally biased region" description="Acidic residues" evidence="3">
    <location>
        <begin position="1"/>
        <end position="15"/>
    </location>
</feature>
<sequence>MEDESEWKPDEEDEISEKLKEKAKIEDEKKDEEKYPRGIPEFWLTAFKNVDLPSDMVQEYDEPILKHLKDIKVASL</sequence>
<comment type="similarity">
    <text evidence="1 2">Belongs to the nucleosome assembly protein (NAP) family.</text>
</comment>
<keyword evidence="5" id="KW-1185">Reference proteome</keyword>
<name>A0ABQ9U0H7_SAGOE</name>
<dbReference type="Proteomes" id="UP001266305">
    <property type="component" value="Unassembled WGS sequence"/>
</dbReference>
<evidence type="ECO:0000256" key="2">
    <source>
        <dbReference type="RuleBase" id="RU003876"/>
    </source>
</evidence>
<dbReference type="InterPro" id="IPR037231">
    <property type="entry name" value="NAP-like_sf"/>
</dbReference>
<evidence type="ECO:0000256" key="3">
    <source>
        <dbReference type="SAM" id="MobiDB-lite"/>
    </source>
</evidence>
<feature type="region of interest" description="Disordered" evidence="3">
    <location>
        <begin position="1"/>
        <end position="32"/>
    </location>
</feature>
<comment type="caution">
    <text evidence="4">The sequence shown here is derived from an EMBL/GenBank/DDBJ whole genome shotgun (WGS) entry which is preliminary data.</text>
</comment>
<reference evidence="4 5" key="1">
    <citation type="submission" date="2023-05" db="EMBL/GenBank/DDBJ databases">
        <title>B98-5 Cell Line De Novo Hybrid Assembly: An Optical Mapping Approach.</title>
        <authorList>
            <person name="Kananen K."/>
            <person name="Auerbach J.A."/>
            <person name="Kautto E."/>
            <person name="Blachly J.S."/>
        </authorList>
    </citation>
    <scope>NUCLEOTIDE SEQUENCE [LARGE SCALE GENOMIC DNA]</scope>
    <source>
        <strain evidence="4">B95-8</strain>
        <tissue evidence="4">Cell line</tissue>
    </source>
</reference>
<protein>
    <submittedName>
        <fullName evidence="4">Nucleosome assembly protein 1-like 1-A</fullName>
    </submittedName>
</protein>
<dbReference type="EMBL" id="JASSZA010000017">
    <property type="protein sequence ID" value="KAK2090568.1"/>
    <property type="molecule type" value="Genomic_DNA"/>
</dbReference>
<accession>A0ABQ9U0H7</accession>
<gene>
    <name evidence="4" type="primary">NAP1L1A_2</name>
    <name evidence="4" type="ORF">P7K49_031825</name>
</gene>
<proteinExistence type="inferred from homology"/>
<evidence type="ECO:0000313" key="4">
    <source>
        <dbReference type="EMBL" id="KAK2090568.1"/>
    </source>
</evidence>
<dbReference type="Pfam" id="PF00956">
    <property type="entry name" value="NAP"/>
    <property type="match status" value="1"/>
</dbReference>
<dbReference type="InterPro" id="IPR002164">
    <property type="entry name" value="NAP_family"/>
</dbReference>
<feature type="compositionally biased region" description="Basic and acidic residues" evidence="3">
    <location>
        <begin position="16"/>
        <end position="32"/>
    </location>
</feature>
<dbReference type="Gene3D" id="3.30.1120.90">
    <property type="entry name" value="Nucleosome assembly protein"/>
    <property type="match status" value="1"/>
</dbReference>
<evidence type="ECO:0000313" key="5">
    <source>
        <dbReference type="Proteomes" id="UP001266305"/>
    </source>
</evidence>
<dbReference type="SUPFAM" id="SSF143113">
    <property type="entry name" value="NAP-like"/>
    <property type="match status" value="1"/>
</dbReference>
<dbReference type="PANTHER" id="PTHR11875">
    <property type="entry name" value="TESTIS-SPECIFIC Y-ENCODED PROTEIN"/>
    <property type="match status" value="1"/>
</dbReference>